<organism evidence="8 9">
    <name type="scientific">Paraburkholderia hospita</name>
    <dbReference type="NCBI Taxonomy" id="169430"/>
    <lineage>
        <taxon>Bacteria</taxon>
        <taxon>Pseudomonadati</taxon>
        <taxon>Pseudomonadota</taxon>
        <taxon>Betaproteobacteria</taxon>
        <taxon>Burkholderiales</taxon>
        <taxon>Burkholderiaceae</taxon>
        <taxon>Paraburkholderia</taxon>
    </lineage>
</organism>
<dbReference type="Pfam" id="PF07690">
    <property type="entry name" value="MFS_1"/>
    <property type="match status" value="1"/>
</dbReference>
<dbReference type="Gene3D" id="1.20.1250.20">
    <property type="entry name" value="MFS general substrate transporter like domains"/>
    <property type="match status" value="2"/>
</dbReference>
<dbReference type="RefSeq" id="WP_007581452.1">
    <property type="nucleotide sequence ID" value="NZ_NFVD01000645.1"/>
</dbReference>
<feature type="transmembrane region" description="Helical" evidence="6">
    <location>
        <begin position="247"/>
        <end position="267"/>
    </location>
</feature>
<dbReference type="PANTHER" id="PTHR43791:SF36">
    <property type="entry name" value="TRANSPORTER, PUTATIVE (AFU_ORTHOLOGUE AFUA_6G08340)-RELATED"/>
    <property type="match status" value="1"/>
</dbReference>
<evidence type="ECO:0000256" key="2">
    <source>
        <dbReference type="ARBA" id="ARBA00022448"/>
    </source>
</evidence>
<keyword evidence="9" id="KW-1185">Reference proteome</keyword>
<evidence type="ECO:0000313" key="9">
    <source>
        <dbReference type="Proteomes" id="UP000004980"/>
    </source>
</evidence>
<name>A0ABN0FNZ6_9BURK</name>
<dbReference type="InterPro" id="IPR011701">
    <property type="entry name" value="MFS"/>
</dbReference>
<feature type="transmembrane region" description="Helical" evidence="6">
    <location>
        <begin position="402"/>
        <end position="423"/>
    </location>
</feature>
<dbReference type="Proteomes" id="UP000004980">
    <property type="component" value="Unassembled WGS sequence"/>
</dbReference>
<sequence>MTKETLLDPLHKVYRRILWRIIPFIFLCYVINYLERVNIGFAKLQFLHDLHLDETIFGIAAAVFFIGYVLFEVPSNLLLNRIGAPGTLCRIMLLWGIFTAAMAFAKDQYWLYGLRFLIGAAEAGFFPGVVLYMSYWLPDRYRGRAMTVFMIAIPVSGIFGGPLSGWIMQNLDGLHGLRGWQWLFLCEAPPALIAGALAIFVLTRSPQHARWLSPAERRAVEQDLERDHQTRETSPASVTEVLRDPRIYVLALIYFTVTSFNTNQVWLPTLLHNVSHASLREIGWISGVMSVGATLGIFIVGQSSDRFQERRWHIVGCGILSAIAYTLIAFTRDSTVLTATLLAMGTIGGYGVLSLFWTIPPAWLDRRVAPLGIGLISALGQFGGAAGPLIVARANALTGNLYGGFATVGLLLLGGVVCFLLFVPNPKRHALTDEVSLVSSK</sequence>
<dbReference type="InterPro" id="IPR036259">
    <property type="entry name" value="MFS_trans_sf"/>
</dbReference>
<gene>
    <name evidence="8" type="ORF">WQE_13726</name>
</gene>
<evidence type="ECO:0000256" key="5">
    <source>
        <dbReference type="ARBA" id="ARBA00023136"/>
    </source>
</evidence>
<feature type="transmembrane region" description="Helical" evidence="6">
    <location>
        <begin position="371"/>
        <end position="390"/>
    </location>
</feature>
<dbReference type="PROSITE" id="PS50850">
    <property type="entry name" value="MFS"/>
    <property type="match status" value="1"/>
</dbReference>
<dbReference type="PANTHER" id="PTHR43791">
    <property type="entry name" value="PERMEASE-RELATED"/>
    <property type="match status" value="1"/>
</dbReference>
<feature type="transmembrane region" description="Helical" evidence="6">
    <location>
        <begin position="145"/>
        <end position="168"/>
    </location>
</feature>
<comment type="caution">
    <text evidence="8">The sequence shown here is derived from an EMBL/GenBank/DDBJ whole genome shotgun (WGS) entry which is preliminary data.</text>
</comment>
<dbReference type="EMBL" id="AKAU01000078">
    <property type="protein sequence ID" value="EIN00476.1"/>
    <property type="molecule type" value="Genomic_DNA"/>
</dbReference>
<feature type="transmembrane region" description="Helical" evidence="6">
    <location>
        <begin position="312"/>
        <end position="330"/>
    </location>
</feature>
<keyword evidence="5 6" id="KW-0472">Membrane</keyword>
<proteinExistence type="predicted"/>
<keyword evidence="2" id="KW-0813">Transport</keyword>
<evidence type="ECO:0000256" key="1">
    <source>
        <dbReference type="ARBA" id="ARBA00004141"/>
    </source>
</evidence>
<dbReference type="CDD" id="cd17319">
    <property type="entry name" value="MFS_ExuT_GudP_like"/>
    <property type="match status" value="1"/>
</dbReference>
<reference evidence="8 9" key="1">
    <citation type="journal article" date="2012" name="J. Bacteriol.">
        <title>Draft Genome Sequence of the Soil Bacterium Burkholderia terrae Strain BS001, Which Interacts with Fungal Surface Structures.</title>
        <authorList>
            <person name="Nazir R."/>
            <person name="Hansen M.A."/>
            <person name="Sorensen S."/>
            <person name="van Elsas J.D."/>
        </authorList>
    </citation>
    <scope>NUCLEOTIDE SEQUENCE [LARGE SCALE GENOMIC DNA]</scope>
    <source>
        <strain evidence="8 9">BS001</strain>
    </source>
</reference>
<feature type="domain" description="Major facilitator superfamily (MFS) profile" evidence="7">
    <location>
        <begin position="21"/>
        <end position="427"/>
    </location>
</feature>
<dbReference type="SUPFAM" id="SSF103473">
    <property type="entry name" value="MFS general substrate transporter"/>
    <property type="match status" value="1"/>
</dbReference>
<dbReference type="InterPro" id="IPR020846">
    <property type="entry name" value="MFS_dom"/>
</dbReference>
<feature type="transmembrane region" description="Helical" evidence="6">
    <location>
        <begin position="180"/>
        <end position="202"/>
    </location>
</feature>
<feature type="transmembrane region" description="Helical" evidence="6">
    <location>
        <begin position="17"/>
        <end position="34"/>
    </location>
</feature>
<feature type="transmembrane region" description="Helical" evidence="6">
    <location>
        <begin position="282"/>
        <end position="300"/>
    </location>
</feature>
<evidence type="ECO:0000256" key="4">
    <source>
        <dbReference type="ARBA" id="ARBA00022989"/>
    </source>
</evidence>
<feature type="transmembrane region" description="Helical" evidence="6">
    <location>
        <begin position="110"/>
        <end position="133"/>
    </location>
</feature>
<evidence type="ECO:0000259" key="7">
    <source>
        <dbReference type="PROSITE" id="PS50850"/>
    </source>
</evidence>
<comment type="subcellular location">
    <subcellularLocation>
        <location evidence="1">Membrane</location>
        <topology evidence="1">Multi-pass membrane protein</topology>
    </subcellularLocation>
</comment>
<evidence type="ECO:0000256" key="6">
    <source>
        <dbReference type="SAM" id="Phobius"/>
    </source>
</evidence>
<feature type="transmembrane region" description="Helical" evidence="6">
    <location>
        <begin position="54"/>
        <end position="71"/>
    </location>
</feature>
<evidence type="ECO:0000313" key="8">
    <source>
        <dbReference type="EMBL" id="EIN00476.1"/>
    </source>
</evidence>
<protein>
    <submittedName>
        <fullName evidence="8">Major facilitator superfamily protein</fullName>
    </submittedName>
</protein>
<keyword evidence="3 6" id="KW-0812">Transmembrane</keyword>
<keyword evidence="4 6" id="KW-1133">Transmembrane helix</keyword>
<feature type="transmembrane region" description="Helical" evidence="6">
    <location>
        <begin position="336"/>
        <end position="359"/>
    </location>
</feature>
<evidence type="ECO:0000256" key="3">
    <source>
        <dbReference type="ARBA" id="ARBA00022692"/>
    </source>
</evidence>
<accession>A0ABN0FNZ6</accession>
<feature type="transmembrane region" description="Helical" evidence="6">
    <location>
        <begin position="83"/>
        <end position="104"/>
    </location>
</feature>